<evidence type="ECO:0000256" key="1">
    <source>
        <dbReference type="SAM" id="Phobius"/>
    </source>
</evidence>
<feature type="transmembrane region" description="Helical" evidence="1">
    <location>
        <begin position="661"/>
        <end position="681"/>
    </location>
</feature>
<feature type="transmembrane region" description="Helical" evidence="1">
    <location>
        <begin position="389"/>
        <end position="409"/>
    </location>
</feature>
<dbReference type="InterPro" id="IPR009936">
    <property type="entry name" value="DUF1468"/>
</dbReference>
<sequence length="689" mass="71176">MELLGYFVNALTPLNILMALGGVVLGTVIGALPGLSATMAVAVLVPFTFTMDPATGLIALGAIYTGAIYGGAYAAILVNTPGTPSAIATTFDGFPMAKRGDGSLAVTLATLASVFGGLVGGVFLLLLSPPLAKVALAFGPPEYFWLAIFGLTLISALSVGNTLKGLLGGCVGLMLAMVGVAVVGGDIRFTMGTHMLLGGFDIVSALIGLYCIPVLIDLVATPDPHLKVEQGNRGIRLREAFGIAWSSKFNVLRSSLIGTVIGVLPGAGGSIAGLVSYSEARRSSKHPETFGNGAPDGIIATESANNATVGGGFIPTLVLGIPGTPPDAVILGALLVQGIKIGPTLFTQQGDIVYTFIFGLLIATALMLPAGLLIGRYAYKSIASIPKTLLVPTIAFLTVVGSFAIHSNLHDVQMMLALGVIGWLLNRCGFAPSPIVLGLVLGQIAEQGFVQSYLIGNATGNLTGMFFGRPISLAIVVLAAFTLLYPLVFAKRKEKARKRALDAARNFTDSDGETTLAVADAPKPGFEPFAGVKKLMAQPRDAAGMMLSVLLIIVAVLAFAQTSSMSPMGSVFPSTISVAIVVLSIVLLGLNFLRKPAAKTAGHGAGEESSSRRYALVAVMAVWVAGVPIVGFGCMAVLAFLLLARISCYEAMTRKQILGEAVAGIVIVGGLYLLMAEVLLIRMPKGLLF</sequence>
<name>A0A2N3L7E5_9PROT</name>
<evidence type="ECO:0000313" key="5">
    <source>
        <dbReference type="Proteomes" id="UP000233332"/>
    </source>
</evidence>
<gene>
    <name evidence="4" type="ORF">COO92_07495</name>
</gene>
<proteinExistence type="predicted"/>
<organism evidence="4 5">
    <name type="scientific">Thalassospira lohafexi</name>
    <dbReference type="NCBI Taxonomy" id="744227"/>
    <lineage>
        <taxon>Bacteria</taxon>
        <taxon>Pseudomonadati</taxon>
        <taxon>Pseudomonadota</taxon>
        <taxon>Alphaproteobacteria</taxon>
        <taxon>Rhodospirillales</taxon>
        <taxon>Thalassospiraceae</taxon>
        <taxon>Thalassospira</taxon>
    </lineage>
</organism>
<feature type="domain" description="DUF112" evidence="2">
    <location>
        <begin position="16"/>
        <end position="437"/>
    </location>
</feature>
<protein>
    <submittedName>
        <fullName evidence="4">C4-dicarboxylate ABC transporter permease</fullName>
    </submittedName>
</protein>
<feature type="transmembrane region" description="Helical" evidence="1">
    <location>
        <begin position="143"/>
        <end position="160"/>
    </location>
</feature>
<evidence type="ECO:0000259" key="3">
    <source>
        <dbReference type="Pfam" id="PF07331"/>
    </source>
</evidence>
<dbReference type="PANTHER" id="PTHR35342">
    <property type="entry name" value="TRICARBOXYLIC TRANSPORT PROTEIN"/>
    <property type="match status" value="1"/>
</dbReference>
<feature type="transmembrane region" description="Helical" evidence="1">
    <location>
        <begin position="16"/>
        <end position="45"/>
    </location>
</feature>
<feature type="transmembrane region" description="Helical" evidence="1">
    <location>
        <begin position="352"/>
        <end position="377"/>
    </location>
</feature>
<feature type="transmembrane region" description="Helical" evidence="1">
    <location>
        <begin position="196"/>
        <end position="216"/>
    </location>
</feature>
<feature type="transmembrane region" description="Helical" evidence="1">
    <location>
        <begin position="256"/>
        <end position="277"/>
    </location>
</feature>
<feature type="transmembrane region" description="Helical" evidence="1">
    <location>
        <begin position="104"/>
        <end position="131"/>
    </location>
</feature>
<feature type="domain" description="DUF1468" evidence="3">
    <location>
        <begin position="549"/>
        <end position="684"/>
    </location>
</feature>
<keyword evidence="1" id="KW-0472">Membrane</keyword>
<dbReference type="PANTHER" id="PTHR35342:SF5">
    <property type="entry name" value="TRICARBOXYLIC TRANSPORT PROTEIN"/>
    <property type="match status" value="1"/>
</dbReference>
<dbReference type="AlphaFoldDB" id="A0A2N3L7E5"/>
<dbReference type="InterPro" id="IPR002823">
    <property type="entry name" value="DUF112_TM"/>
</dbReference>
<dbReference type="Pfam" id="PF01970">
    <property type="entry name" value="TctA"/>
    <property type="match status" value="1"/>
</dbReference>
<keyword evidence="5" id="KW-1185">Reference proteome</keyword>
<reference evidence="4 5" key="1">
    <citation type="submission" date="2017-09" db="EMBL/GenBank/DDBJ databases">
        <title>Biodiversity and function of Thalassospira species in the particle-attached aromatic-hydrocarbon-degrading consortia from the surface seawater of the China South Sea.</title>
        <authorList>
            <person name="Dong C."/>
            <person name="Lai Q."/>
            <person name="Shao Z."/>
        </authorList>
    </citation>
    <scope>NUCLEOTIDE SEQUENCE [LARGE SCALE GENOMIC DNA]</scope>
    <source>
        <strain evidence="4 5">139Z-12</strain>
    </source>
</reference>
<feature type="transmembrane region" description="Helical" evidence="1">
    <location>
        <begin position="471"/>
        <end position="490"/>
    </location>
</feature>
<evidence type="ECO:0000313" key="4">
    <source>
        <dbReference type="EMBL" id="PKR58702.1"/>
    </source>
</evidence>
<comment type="caution">
    <text evidence="4">The sequence shown here is derived from an EMBL/GenBank/DDBJ whole genome shotgun (WGS) entry which is preliminary data.</text>
</comment>
<keyword evidence="1" id="KW-1133">Transmembrane helix</keyword>
<feature type="transmembrane region" description="Helical" evidence="1">
    <location>
        <begin position="614"/>
        <end position="641"/>
    </location>
</feature>
<accession>A0A2N3L7E5</accession>
<evidence type="ECO:0000259" key="2">
    <source>
        <dbReference type="Pfam" id="PF01970"/>
    </source>
</evidence>
<dbReference type="EMBL" id="NXGX01000003">
    <property type="protein sequence ID" value="PKR58702.1"/>
    <property type="molecule type" value="Genomic_DNA"/>
</dbReference>
<keyword evidence="1" id="KW-0812">Transmembrane</keyword>
<feature type="transmembrane region" description="Helical" evidence="1">
    <location>
        <begin position="542"/>
        <end position="560"/>
    </location>
</feature>
<feature type="transmembrane region" description="Helical" evidence="1">
    <location>
        <begin position="166"/>
        <end position="184"/>
    </location>
</feature>
<dbReference type="Proteomes" id="UP000233332">
    <property type="component" value="Unassembled WGS sequence"/>
</dbReference>
<feature type="transmembrane region" description="Helical" evidence="1">
    <location>
        <begin position="572"/>
        <end position="593"/>
    </location>
</feature>
<dbReference type="Pfam" id="PF07331">
    <property type="entry name" value="TctB"/>
    <property type="match status" value="1"/>
</dbReference>